<dbReference type="InterPro" id="IPR003439">
    <property type="entry name" value="ABC_transporter-like_ATP-bd"/>
</dbReference>
<dbReference type="InParanoid" id="A0A1I2EUY4"/>
<keyword evidence="6" id="KW-0067">ATP-binding</keyword>
<dbReference type="PROSITE" id="PS50893">
    <property type="entry name" value="ABC_TRANSPORTER_2"/>
    <property type="match status" value="1"/>
</dbReference>
<dbReference type="AlphaFoldDB" id="A0A1I2EUY4"/>
<reference evidence="12 13" key="1">
    <citation type="submission" date="2016-10" db="EMBL/GenBank/DDBJ databases">
        <authorList>
            <person name="de Groot N.N."/>
        </authorList>
    </citation>
    <scope>NUCLEOTIDE SEQUENCE [LARGE SCALE GENOMIC DNA]</scope>
    <source>
        <strain evidence="12 13">DSM 19012</strain>
    </source>
</reference>
<evidence type="ECO:0000259" key="11">
    <source>
        <dbReference type="PROSITE" id="PS50929"/>
    </source>
</evidence>
<evidence type="ECO:0000259" key="10">
    <source>
        <dbReference type="PROSITE" id="PS50893"/>
    </source>
</evidence>
<evidence type="ECO:0000256" key="7">
    <source>
        <dbReference type="ARBA" id="ARBA00022989"/>
    </source>
</evidence>
<dbReference type="eggNOG" id="COG1132">
    <property type="taxonomic scope" value="Bacteria"/>
</dbReference>
<name>A0A1I2EUY4_9BACT</name>
<dbReference type="InterPro" id="IPR011527">
    <property type="entry name" value="ABC1_TM_dom"/>
</dbReference>
<proteinExistence type="predicted"/>
<keyword evidence="7 9" id="KW-1133">Transmembrane helix</keyword>
<dbReference type="Pfam" id="PF00005">
    <property type="entry name" value="ABC_tran"/>
    <property type="match status" value="1"/>
</dbReference>
<dbReference type="SMART" id="SM00382">
    <property type="entry name" value="AAA"/>
    <property type="match status" value="1"/>
</dbReference>
<comment type="subcellular location">
    <subcellularLocation>
        <location evidence="1">Cell membrane</location>
        <topology evidence="1">Multi-pass membrane protein</topology>
    </subcellularLocation>
</comment>
<dbReference type="PANTHER" id="PTHR24221:SF654">
    <property type="entry name" value="ATP-BINDING CASSETTE SUB-FAMILY B MEMBER 6"/>
    <property type="match status" value="1"/>
</dbReference>
<evidence type="ECO:0000313" key="12">
    <source>
        <dbReference type="EMBL" id="SFE96276.1"/>
    </source>
</evidence>
<keyword evidence="13" id="KW-1185">Reference proteome</keyword>
<dbReference type="GO" id="GO:0034040">
    <property type="term" value="F:ATPase-coupled lipid transmembrane transporter activity"/>
    <property type="evidence" value="ECO:0007669"/>
    <property type="project" value="TreeGrafter"/>
</dbReference>
<dbReference type="GO" id="GO:0140359">
    <property type="term" value="F:ABC-type transporter activity"/>
    <property type="evidence" value="ECO:0007669"/>
    <property type="project" value="InterPro"/>
</dbReference>
<dbReference type="EMBL" id="FONA01000024">
    <property type="protein sequence ID" value="SFE96276.1"/>
    <property type="molecule type" value="Genomic_DNA"/>
</dbReference>
<sequence>MRNPITNNIIIHSIKRIIEILPPGYKIKSVKMMLLLFFNSILEMAGLAAFLPLFTVILQEGVTQSHPVISKAYQLGGFTSENQFVLVLAALIVVVITFKNVMGLLINRSQARFSLSLYQYFAIRLHKYFYQKGFPFFKSTNSNVIMRDVNVVTQKFANSMVLPMFNFLTEIFVLFFILISLLLYDWRAIVLLSTTILPIFLLFYTWVKNKSMRLENETNKITPLLTRSIFQSIFGYVDVVITGSLKYFQKKISHYLNRQIKLSTRRVVYQQAPTRVIETGMVITIFVITAYGLYFLPDKAGLAALLGLFALAAYRILPSINRIMLALISIKGHQYTFDIVSQVKSLKKDSEEDQEEARSLPFKHQISLQNVSFRFPDATEDVLKNINLTIKKGESIGFMGPSGSGKTTLMNLMLGFWTPNKGSFMVDDTPIKPSNLKAWHKLVGYVQQEVYLIDASLAENVAFGVDSKNINHNRLEQVLKKTSLWDMVQELPEGVHTNIGERGARLSGGQRQRIGIARAIYSGAEILFFDEATSALDTQTEEDITESIRELSDSNLTIIVIAHRITTLKYCNRIIDINTGRIVRECQYKEIAEEVIKI</sequence>
<organism evidence="12 13">
    <name type="scientific">Thermophagus xiamenensis</name>
    <dbReference type="NCBI Taxonomy" id="385682"/>
    <lineage>
        <taxon>Bacteria</taxon>
        <taxon>Pseudomonadati</taxon>
        <taxon>Bacteroidota</taxon>
        <taxon>Bacteroidia</taxon>
        <taxon>Marinilabiliales</taxon>
        <taxon>Marinilabiliaceae</taxon>
        <taxon>Thermophagus</taxon>
    </lineage>
</organism>
<dbReference type="SUPFAM" id="SSF90123">
    <property type="entry name" value="ABC transporter transmembrane region"/>
    <property type="match status" value="1"/>
</dbReference>
<evidence type="ECO:0000313" key="13">
    <source>
        <dbReference type="Proteomes" id="UP000181976"/>
    </source>
</evidence>
<evidence type="ECO:0000256" key="6">
    <source>
        <dbReference type="ARBA" id="ARBA00022840"/>
    </source>
</evidence>
<feature type="domain" description="ABC transporter" evidence="10">
    <location>
        <begin position="366"/>
        <end position="598"/>
    </location>
</feature>
<dbReference type="FunFam" id="3.40.50.300:FF:000854">
    <property type="entry name" value="Multidrug ABC transporter ATP-binding protein"/>
    <property type="match status" value="1"/>
</dbReference>
<feature type="transmembrane region" description="Helical" evidence="9">
    <location>
        <begin position="34"/>
        <end position="58"/>
    </location>
</feature>
<keyword evidence="4 9" id="KW-0812">Transmembrane</keyword>
<feature type="domain" description="ABC transmembrane type-1" evidence="11">
    <location>
        <begin position="32"/>
        <end position="332"/>
    </location>
</feature>
<dbReference type="GO" id="GO:0016887">
    <property type="term" value="F:ATP hydrolysis activity"/>
    <property type="evidence" value="ECO:0007669"/>
    <property type="project" value="InterPro"/>
</dbReference>
<dbReference type="PANTHER" id="PTHR24221">
    <property type="entry name" value="ATP-BINDING CASSETTE SUB-FAMILY B"/>
    <property type="match status" value="1"/>
</dbReference>
<dbReference type="SUPFAM" id="SSF52540">
    <property type="entry name" value="P-loop containing nucleoside triphosphate hydrolases"/>
    <property type="match status" value="1"/>
</dbReference>
<evidence type="ECO:0000256" key="5">
    <source>
        <dbReference type="ARBA" id="ARBA00022741"/>
    </source>
</evidence>
<dbReference type="Proteomes" id="UP000181976">
    <property type="component" value="Unassembled WGS sequence"/>
</dbReference>
<evidence type="ECO:0000256" key="9">
    <source>
        <dbReference type="SAM" id="Phobius"/>
    </source>
</evidence>
<dbReference type="InterPro" id="IPR017871">
    <property type="entry name" value="ABC_transporter-like_CS"/>
</dbReference>
<dbReference type="InterPro" id="IPR027417">
    <property type="entry name" value="P-loop_NTPase"/>
</dbReference>
<feature type="transmembrane region" description="Helical" evidence="9">
    <location>
        <begin position="164"/>
        <end position="183"/>
    </location>
</feature>
<dbReference type="InterPro" id="IPR036640">
    <property type="entry name" value="ABC1_TM_sf"/>
</dbReference>
<keyword evidence="5" id="KW-0547">Nucleotide-binding</keyword>
<gene>
    <name evidence="12" type="ORF">SAMN05444380_12441</name>
</gene>
<dbReference type="STRING" id="385682.SAMN05444380_12441"/>
<dbReference type="Gene3D" id="1.20.1560.10">
    <property type="entry name" value="ABC transporter type 1, transmembrane domain"/>
    <property type="match status" value="1"/>
</dbReference>
<protein>
    <submittedName>
        <fullName evidence="12">ABC-type bacteriocin/lantibiotic exporter, contains an N-terminal double-glycine peptidase domain</fullName>
    </submittedName>
</protein>
<accession>A0A1I2EUY4</accession>
<dbReference type="InterPro" id="IPR003593">
    <property type="entry name" value="AAA+_ATPase"/>
</dbReference>
<keyword evidence="2" id="KW-0813">Transport</keyword>
<dbReference type="InterPro" id="IPR039421">
    <property type="entry name" value="Type_1_exporter"/>
</dbReference>
<keyword evidence="8 9" id="KW-0472">Membrane</keyword>
<feature type="transmembrane region" description="Helical" evidence="9">
    <location>
        <begin position="189"/>
        <end position="207"/>
    </location>
</feature>
<keyword evidence="3" id="KW-1003">Cell membrane</keyword>
<evidence type="ECO:0000256" key="3">
    <source>
        <dbReference type="ARBA" id="ARBA00022475"/>
    </source>
</evidence>
<dbReference type="RefSeq" id="WP_010527482.1">
    <property type="nucleotide sequence ID" value="NZ_AFSL01000049.1"/>
</dbReference>
<evidence type="ECO:0000256" key="4">
    <source>
        <dbReference type="ARBA" id="ARBA00022692"/>
    </source>
</evidence>
<evidence type="ECO:0000256" key="8">
    <source>
        <dbReference type="ARBA" id="ARBA00023136"/>
    </source>
</evidence>
<dbReference type="OrthoDB" id="1522160at2"/>
<dbReference type="PROSITE" id="PS00211">
    <property type="entry name" value="ABC_TRANSPORTER_1"/>
    <property type="match status" value="1"/>
</dbReference>
<dbReference type="GO" id="GO:0005886">
    <property type="term" value="C:plasma membrane"/>
    <property type="evidence" value="ECO:0007669"/>
    <property type="project" value="UniProtKB-SubCell"/>
</dbReference>
<evidence type="ECO:0000256" key="2">
    <source>
        <dbReference type="ARBA" id="ARBA00022448"/>
    </source>
</evidence>
<feature type="transmembrane region" description="Helical" evidence="9">
    <location>
        <begin position="84"/>
        <end position="106"/>
    </location>
</feature>
<dbReference type="PROSITE" id="PS50929">
    <property type="entry name" value="ABC_TM1F"/>
    <property type="match status" value="1"/>
</dbReference>
<dbReference type="GO" id="GO:0005524">
    <property type="term" value="F:ATP binding"/>
    <property type="evidence" value="ECO:0007669"/>
    <property type="project" value="UniProtKB-KW"/>
</dbReference>
<feature type="transmembrane region" description="Helical" evidence="9">
    <location>
        <begin position="276"/>
        <end position="294"/>
    </location>
</feature>
<dbReference type="Gene3D" id="3.40.50.300">
    <property type="entry name" value="P-loop containing nucleotide triphosphate hydrolases"/>
    <property type="match status" value="1"/>
</dbReference>
<evidence type="ECO:0000256" key="1">
    <source>
        <dbReference type="ARBA" id="ARBA00004651"/>
    </source>
</evidence>
<feature type="transmembrane region" description="Helical" evidence="9">
    <location>
        <begin position="300"/>
        <end position="317"/>
    </location>
</feature>